<accession>A0ABS0RGB3</accession>
<reference evidence="2 3" key="1">
    <citation type="submission" date="2020-12" db="EMBL/GenBank/DDBJ databases">
        <authorList>
            <person name="Kusuma A.B."/>
            <person name="Nouioui I."/>
            <person name="Goodfellow M."/>
        </authorList>
    </citation>
    <scope>NUCLEOTIDE SEQUENCE [LARGE SCALE GENOMIC DNA]</scope>
    <source>
        <strain evidence="2 3">DSM 41764</strain>
    </source>
</reference>
<dbReference type="EMBL" id="JAEEAQ010000288">
    <property type="protein sequence ID" value="MBI0316393.1"/>
    <property type="molecule type" value="Genomic_DNA"/>
</dbReference>
<dbReference type="Proteomes" id="UP000638849">
    <property type="component" value="Unassembled WGS sequence"/>
</dbReference>
<comment type="caution">
    <text evidence="2">The sequence shown here is derived from an EMBL/GenBank/DDBJ whole genome shotgun (WGS) entry which is preliminary data.</text>
</comment>
<dbReference type="SUPFAM" id="SSF53756">
    <property type="entry name" value="UDP-Glycosyltransferase/glycogen phosphorylase"/>
    <property type="match status" value="1"/>
</dbReference>
<name>A0ABS0RGB3_9ACTN</name>
<evidence type="ECO:0000313" key="2">
    <source>
        <dbReference type="EMBL" id="MBI0316393.1"/>
    </source>
</evidence>
<protein>
    <submittedName>
        <fullName evidence="2">Uncharacterized protein</fullName>
    </submittedName>
</protein>
<dbReference type="InterPro" id="IPR043148">
    <property type="entry name" value="TagF_C"/>
</dbReference>
<proteinExistence type="predicted"/>
<dbReference type="Gene3D" id="3.40.50.12580">
    <property type="match status" value="1"/>
</dbReference>
<keyword evidence="3" id="KW-1185">Reference proteome</keyword>
<evidence type="ECO:0000313" key="3">
    <source>
        <dbReference type="Proteomes" id="UP000638849"/>
    </source>
</evidence>
<organism evidence="2 3">
    <name type="scientific">Streptomyces javensis</name>
    <dbReference type="NCBI Taxonomy" id="114698"/>
    <lineage>
        <taxon>Bacteria</taxon>
        <taxon>Bacillati</taxon>
        <taxon>Actinomycetota</taxon>
        <taxon>Actinomycetes</taxon>
        <taxon>Kitasatosporales</taxon>
        <taxon>Streptomycetaceae</taxon>
        <taxon>Streptomyces</taxon>
        <taxon>Streptomyces violaceusniger group</taxon>
    </lineage>
</organism>
<gene>
    <name evidence="2" type="ORF">JBF12_26085</name>
</gene>
<feature type="region of interest" description="Disordered" evidence="1">
    <location>
        <begin position="570"/>
        <end position="600"/>
    </location>
</feature>
<evidence type="ECO:0000256" key="1">
    <source>
        <dbReference type="SAM" id="MobiDB-lite"/>
    </source>
</evidence>
<sequence>MGSADAPAIRVPVGEDSDLWASRATSRRVLLVVHNVTSAGRLLDVLPLFHDDFRVQLLVTSTESSAFQAGIGELFAELGLPVLPWEQASATPVALAIAASFGGQLQDIKGKLAILSHGVGYTKKLGDPRSAIRDPRSANHEPTFGLSPEWLLANGEPFVDGLVLSHPEQLERLRRVCPEAERASVLAGDPCFDRMLAGRPHRERFRRALGVRPGQRLVVLNSTWNPEGFFGSGGDQDILPSLLPRLASELPADDYRLAAVLHPNIWYGHGPGQIRVWLDRARRSGLALIDPVHAWRQALLAADVVLGDFGAVSYYAAALDVPVLLASARQDRLAPEAPLAAFVRQAPRLDPYGPLRDQLEGLLARHRPSATASPAEYISSAPGASAALLRRLFYTLMDLPEPAAPALLEPLPLPPYEPPARTAPLDVRTRIRGADVRIERSTGHPYDTVGQRHLAVHEDTRDPGDLTLADVIFRAGQPDDPRLGGPEEWTAEVLHRYPHCSLAVYVTGPHNCAVRSRDHGLLRLSADPGADADPTAYASALYAWLTGGGAVAPGGTTLRVRAAGRVHPVTVTPATPPARPPRSAAADGQGSPDAESPFPA</sequence>